<dbReference type="Pfam" id="PF12028">
    <property type="entry name" value="DUF3515"/>
    <property type="match status" value="2"/>
</dbReference>
<dbReference type="EMBL" id="LT629700">
    <property type="protein sequence ID" value="SDL69066.1"/>
    <property type="molecule type" value="Genomic_DNA"/>
</dbReference>
<dbReference type="OrthoDB" id="4422435at2"/>
<evidence type="ECO:0008006" key="3">
    <source>
        <dbReference type="Google" id="ProtNLM"/>
    </source>
</evidence>
<dbReference type="STRING" id="38302.SAMN04488535_0430"/>
<reference evidence="2" key="1">
    <citation type="submission" date="2016-10" db="EMBL/GenBank/DDBJ databases">
        <authorList>
            <person name="Varghese N."/>
            <person name="Submissions S."/>
        </authorList>
    </citation>
    <scope>NUCLEOTIDE SEQUENCE [LARGE SCALE GENOMIC DNA]</scope>
    <source>
        <strain evidence="2">DSM 20632</strain>
    </source>
</reference>
<accession>A0A1G9M4C3</accession>
<evidence type="ECO:0000313" key="2">
    <source>
        <dbReference type="Proteomes" id="UP000199350"/>
    </source>
</evidence>
<gene>
    <name evidence="1" type="ORF">SAMN04488535_0430</name>
</gene>
<sequence>MKMDPHSRTFVAISLVLAAVLVVGVLAGAKVYFNRVALQPVSMPELPSPEADSPECSSLVDALPDVVGGHRRAELAEPAPAGAAAWQSSSTQRVTLRCGVDMPLQYTEYTPTTEAGGARWMRIDDPVPGSTLTTWYTVDRSPAVAVTADGSAAPPISVVGAGALPRVDIPPAPAPLSQLPDGPAADSASCPDLLSALPDNIADGYERIDVPEPLTAAWRADGKEPIVVRCNVAHPDNYEPGLQLYQINGVTWFEDTAHSGGAGNSTWFALGRDAIVAAYLPQAGGNEAVTALSEVIEETIEETVPARS</sequence>
<proteinExistence type="predicted"/>
<keyword evidence="2" id="KW-1185">Reference proteome</keyword>
<dbReference type="RefSeq" id="WP_092148159.1">
    <property type="nucleotide sequence ID" value="NZ_LT629700.1"/>
</dbReference>
<dbReference type="AlphaFoldDB" id="A0A1G9M4C3"/>
<name>A0A1G9M4C3_9CORY</name>
<protein>
    <recommendedName>
        <fullName evidence="3">DUF3515 domain-containing protein</fullName>
    </recommendedName>
</protein>
<organism evidence="1 2">
    <name type="scientific">Corynebacterium mycetoides</name>
    <dbReference type="NCBI Taxonomy" id="38302"/>
    <lineage>
        <taxon>Bacteria</taxon>
        <taxon>Bacillati</taxon>
        <taxon>Actinomycetota</taxon>
        <taxon>Actinomycetes</taxon>
        <taxon>Mycobacteriales</taxon>
        <taxon>Corynebacteriaceae</taxon>
        <taxon>Corynebacterium</taxon>
    </lineage>
</organism>
<evidence type="ECO:0000313" key="1">
    <source>
        <dbReference type="EMBL" id="SDL69066.1"/>
    </source>
</evidence>
<dbReference type="InterPro" id="IPR021903">
    <property type="entry name" value="DUF3515"/>
</dbReference>
<dbReference type="Proteomes" id="UP000199350">
    <property type="component" value="Chromosome I"/>
</dbReference>